<dbReference type="RefSeq" id="WP_074992880.1">
    <property type="nucleotide sequence ID" value="NZ_FNTD01000004.1"/>
</dbReference>
<dbReference type="Proteomes" id="UP000182375">
    <property type="component" value="Unassembled WGS sequence"/>
</dbReference>
<evidence type="ECO:0000259" key="2">
    <source>
        <dbReference type="Pfam" id="PF04892"/>
    </source>
</evidence>
<dbReference type="AlphaFoldDB" id="A0A1H4ZCE7"/>
<proteinExistence type="predicted"/>
<keyword evidence="1" id="KW-0472">Membrane</keyword>
<gene>
    <name evidence="3" type="ORF">SAMN04490357_4343</name>
</gene>
<reference evidence="3 4" key="1">
    <citation type="submission" date="2016-10" db="EMBL/GenBank/DDBJ databases">
        <authorList>
            <person name="de Groot N.N."/>
        </authorList>
    </citation>
    <scope>NUCLEOTIDE SEQUENCE [LARGE SCALE GENOMIC DNA]</scope>
    <source>
        <strain evidence="3 4">DSM 40306</strain>
    </source>
</reference>
<dbReference type="InterPro" id="IPR006976">
    <property type="entry name" value="VanZ-like"/>
</dbReference>
<name>A0A1H4ZCE7_9ACTN</name>
<feature type="transmembrane region" description="Helical" evidence="1">
    <location>
        <begin position="136"/>
        <end position="156"/>
    </location>
</feature>
<evidence type="ECO:0000313" key="4">
    <source>
        <dbReference type="Proteomes" id="UP000182375"/>
    </source>
</evidence>
<evidence type="ECO:0000313" key="3">
    <source>
        <dbReference type="EMBL" id="SED27154.1"/>
    </source>
</evidence>
<sequence length="467" mass="50118">MFSAIFQHHIGYLAVCTLIGLICGSAAWTLAHKRRNPHGAWWSGLAFTLTGVLGVTFMGAGSASGECVINHEFAEPVHATQGLWNLAMMVPVGAFALLAIRRPLPVLFGVVALPLAIEFTQATVNGLGGVCDSSDAEMNIIGGLIGLAIVAIFLAIRHSLAWQAGLKGTLIAFITLLILGSGLARPMLDFTNVDGSSLTDADSEQRQAVEAAVKEAFGNRYKIGQLYKQPCGDSSCTNIIFNLHSREEGHSEDFGTGSLSWPDKKHLNVLLEDSDRPTVMGYPVEGAKAPSSDAAASRITKSYVQQKYPWAMGATMTETVPVGEKAELGWITDWRWTQDNVLMPRMLDVQVDRSGHISQIDVTLGPTRTKLPKAKLDAGQAEKAVTKAVATQLRANGNTGAEFHSEAVTVKAIEQDGNWQPNWLVNVTWPSTGKSDTSPETTPVNVYHVNAVTGQVYDSGGHLLKTS</sequence>
<feature type="transmembrane region" description="Helical" evidence="1">
    <location>
        <begin position="12"/>
        <end position="31"/>
    </location>
</feature>
<keyword evidence="1" id="KW-0812">Transmembrane</keyword>
<feature type="transmembrane region" description="Helical" evidence="1">
    <location>
        <begin position="82"/>
        <end position="99"/>
    </location>
</feature>
<accession>A0A1H4ZCE7</accession>
<dbReference type="Pfam" id="PF04892">
    <property type="entry name" value="VanZ"/>
    <property type="match status" value="1"/>
</dbReference>
<evidence type="ECO:0000256" key="1">
    <source>
        <dbReference type="SAM" id="Phobius"/>
    </source>
</evidence>
<dbReference type="GeneID" id="95513449"/>
<keyword evidence="1" id="KW-1133">Transmembrane helix</keyword>
<feature type="domain" description="VanZ-like" evidence="2">
    <location>
        <begin position="80"/>
        <end position="153"/>
    </location>
</feature>
<feature type="transmembrane region" description="Helical" evidence="1">
    <location>
        <begin position="106"/>
        <end position="124"/>
    </location>
</feature>
<feature type="transmembrane region" description="Helical" evidence="1">
    <location>
        <begin position="40"/>
        <end position="62"/>
    </location>
</feature>
<dbReference type="EMBL" id="FNTD01000004">
    <property type="protein sequence ID" value="SED27154.1"/>
    <property type="molecule type" value="Genomic_DNA"/>
</dbReference>
<feature type="transmembrane region" description="Helical" evidence="1">
    <location>
        <begin position="168"/>
        <end position="188"/>
    </location>
</feature>
<protein>
    <submittedName>
        <fullName evidence="3">VanZ like family protein</fullName>
    </submittedName>
</protein>
<dbReference type="STRING" id="67331.SAMN04490357_4343"/>
<organism evidence="3 4">
    <name type="scientific">Streptomyces misionensis</name>
    <dbReference type="NCBI Taxonomy" id="67331"/>
    <lineage>
        <taxon>Bacteria</taxon>
        <taxon>Bacillati</taxon>
        <taxon>Actinomycetota</taxon>
        <taxon>Actinomycetes</taxon>
        <taxon>Kitasatosporales</taxon>
        <taxon>Streptomycetaceae</taxon>
        <taxon>Streptomyces</taxon>
    </lineage>
</organism>